<dbReference type="GO" id="GO:0007166">
    <property type="term" value="P:cell surface receptor signaling pathway"/>
    <property type="evidence" value="ECO:0007669"/>
    <property type="project" value="InterPro"/>
</dbReference>
<feature type="transmembrane region" description="Helical" evidence="5">
    <location>
        <begin position="619"/>
        <end position="640"/>
    </location>
</feature>
<name>A0A7J7K6W2_BUGNE</name>
<comment type="subcellular location">
    <subcellularLocation>
        <location evidence="1">Membrane</location>
        <topology evidence="1">Multi-pass membrane protein</topology>
    </subcellularLocation>
</comment>
<dbReference type="Gene3D" id="1.20.1070.10">
    <property type="entry name" value="Rhodopsin 7-helix transmembrane proteins"/>
    <property type="match status" value="1"/>
</dbReference>
<dbReference type="GO" id="GO:0004930">
    <property type="term" value="F:G protein-coupled receptor activity"/>
    <property type="evidence" value="ECO:0007669"/>
    <property type="project" value="InterPro"/>
</dbReference>
<feature type="transmembrane region" description="Helical" evidence="5">
    <location>
        <begin position="550"/>
        <end position="569"/>
    </location>
</feature>
<dbReference type="Proteomes" id="UP000593567">
    <property type="component" value="Unassembled WGS sequence"/>
</dbReference>
<evidence type="ECO:0000256" key="5">
    <source>
        <dbReference type="SAM" id="Phobius"/>
    </source>
</evidence>
<dbReference type="PANTHER" id="PTHR45902">
    <property type="entry name" value="LATROPHILIN RECEPTOR-LIKE PROTEIN A"/>
    <property type="match status" value="1"/>
</dbReference>
<feature type="transmembrane region" description="Helical" evidence="5">
    <location>
        <begin position="581"/>
        <end position="599"/>
    </location>
</feature>
<feature type="domain" description="G-protein coupled receptors family 2 profile 2" evidence="6">
    <location>
        <begin position="545"/>
        <end position="751"/>
    </location>
</feature>
<keyword evidence="3 5" id="KW-1133">Transmembrane helix</keyword>
<dbReference type="PROSITE" id="PS50261">
    <property type="entry name" value="G_PROTEIN_RECEP_F2_4"/>
    <property type="match status" value="1"/>
</dbReference>
<evidence type="ECO:0000259" key="6">
    <source>
        <dbReference type="PROSITE" id="PS50261"/>
    </source>
</evidence>
<evidence type="ECO:0000256" key="1">
    <source>
        <dbReference type="ARBA" id="ARBA00004141"/>
    </source>
</evidence>
<keyword evidence="8" id="KW-1185">Reference proteome</keyword>
<feature type="transmembrane region" description="Helical" evidence="5">
    <location>
        <begin position="700"/>
        <end position="723"/>
    </location>
</feature>
<reference evidence="7" key="1">
    <citation type="submission" date="2020-06" db="EMBL/GenBank/DDBJ databases">
        <title>Draft genome of Bugula neritina, a colonial animal packing powerful symbionts and potential medicines.</title>
        <authorList>
            <person name="Rayko M."/>
        </authorList>
    </citation>
    <scope>NUCLEOTIDE SEQUENCE [LARGE SCALE GENOMIC DNA]</scope>
    <source>
        <strain evidence="7">Kwan_BN1</strain>
    </source>
</reference>
<dbReference type="Pfam" id="PF00002">
    <property type="entry name" value="7tm_2"/>
    <property type="match status" value="1"/>
</dbReference>
<evidence type="ECO:0000256" key="3">
    <source>
        <dbReference type="ARBA" id="ARBA00022989"/>
    </source>
</evidence>
<protein>
    <recommendedName>
        <fullName evidence="6">G-protein coupled receptors family 2 profile 2 domain-containing protein</fullName>
    </recommendedName>
</protein>
<dbReference type="GO" id="GO:0016020">
    <property type="term" value="C:membrane"/>
    <property type="evidence" value="ECO:0007669"/>
    <property type="project" value="UniProtKB-SubCell"/>
</dbReference>
<dbReference type="AlphaFoldDB" id="A0A7J7K6W2"/>
<keyword evidence="2 5" id="KW-0812">Transmembrane</keyword>
<evidence type="ECO:0000256" key="2">
    <source>
        <dbReference type="ARBA" id="ARBA00022692"/>
    </source>
</evidence>
<evidence type="ECO:0000313" key="8">
    <source>
        <dbReference type="Proteomes" id="UP000593567"/>
    </source>
</evidence>
<organism evidence="7 8">
    <name type="scientific">Bugula neritina</name>
    <name type="common">Brown bryozoan</name>
    <name type="synonym">Sertularia neritina</name>
    <dbReference type="NCBI Taxonomy" id="10212"/>
    <lineage>
        <taxon>Eukaryota</taxon>
        <taxon>Metazoa</taxon>
        <taxon>Spiralia</taxon>
        <taxon>Lophotrochozoa</taxon>
        <taxon>Bryozoa</taxon>
        <taxon>Gymnolaemata</taxon>
        <taxon>Cheilostomatida</taxon>
        <taxon>Flustrina</taxon>
        <taxon>Buguloidea</taxon>
        <taxon>Bugulidae</taxon>
        <taxon>Bugula</taxon>
    </lineage>
</organism>
<gene>
    <name evidence="7" type="ORF">EB796_007322</name>
</gene>
<sequence>MFCEWCWRDSDELGVPNLIFPEFETGVWLATVKPVLKNILRVEGQLSDENFRIPNRLSHLFISWPNNFSITYTYTKISLLTSEVPKMWHLGSMYCLSNYSSVCGELIVFPEATDSIQCSGPGCAYNYVQDLSNSCVGVEDFSYDPQVQQQRTFLWSVAEIAKYFSLCGVTTQYKNCECDQRCQYFGTCCQDVEVKMRDPDKRMDWVCYRLDFFATTGTVVVTSCPQEASDEEKSQCSMGYVGERSLYGWLILDKNTRLTYKNIHCAKCNKATNITFWDVAVRCDQDQLGNIIGECYFHSYTLSLDDSDSYYECPVGKTYRNKCPSMYSEWKLSEDCEWGPVSFVYYNNIVFRNYFCAICDPMNILEHSEIVTDNFLDNLFNISVQMSQLIYTKTIGLNTWQCCRRCAQDPQPVCSEINNSTGILPGLILEELVNSTVFKNGFLITELCGENGMDGNYNTIVPGYQSIKSIGRAVFSVTRNRLEEKTTSVQMWKSSNDSIMFCSNKSVISQLSNQEYKQIQLSVNGLQVFEVINKTTLIPGPKLTFGIHDYILLGASLLAIVCNIILIVLKKKKPLSVPDIMMVSLLTCLFGALLCFALINLPIERDEAGCEAIAAITQFFFLASLTWSNSMAISIVQNLYSTRLVSRSHRPFVLYSVYALGLPLVCTMITYILSTSQLSISQDVYSGAGVCFLGDTTIHLALYLVPIYILIVTNCIIGIVVMVKIFTTSTAALQQDKAGSCYSQPQQVMMT</sequence>
<dbReference type="InterPro" id="IPR053231">
    <property type="entry name" value="GPCR_LN-TM7"/>
</dbReference>
<dbReference type="PANTHER" id="PTHR45902:SF1">
    <property type="entry name" value="LATROPHILIN RECEPTOR-LIKE PROTEIN A"/>
    <property type="match status" value="1"/>
</dbReference>
<dbReference type="EMBL" id="VXIV02001092">
    <property type="protein sequence ID" value="KAF6034369.1"/>
    <property type="molecule type" value="Genomic_DNA"/>
</dbReference>
<accession>A0A7J7K6W2</accession>
<evidence type="ECO:0000313" key="7">
    <source>
        <dbReference type="EMBL" id="KAF6034369.1"/>
    </source>
</evidence>
<feature type="transmembrane region" description="Helical" evidence="5">
    <location>
        <begin position="652"/>
        <end position="673"/>
    </location>
</feature>
<dbReference type="InterPro" id="IPR000832">
    <property type="entry name" value="GPCR_2_secretin-like"/>
</dbReference>
<proteinExistence type="predicted"/>
<dbReference type="InterPro" id="IPR017981">
    <property type="entry name" value="GPCR_2-like_7TM"/>
</dbReference>
<comment type="caution">
    <text evidence="7">The sequence shown here is derived from an EMBL/GenBank/DDBJ whole genome shotgun (WGS) entry which is preliminary data.</text>
</comment>
<evidence type="ECO:0000256" key="4">
    <source>
        <dbReference type="ARBA" id="ARBA00023136"/>
    </source>
</evidence>
<keyword evidence="4 5" id="KW-0472">Membrane</keyword>
<dbReference type="OrthoDB" id="6146532at2759"/>